<evidence type="ECO:0000313" key="1">
    <source>
        <dbReference type="EMBL" id="MPR33427.1"/>
    </source>
</evidence>
<reference evidence="1 2" key="1">
    <citation type="submission" date="2019-10" db="EMBL/GenBank/DDBJ databases">
        <title>Draft Genome Sequence of Cytophagaceae sp. SJW1-29.</title>
        <authorList>
            <person name="Choi A."/>
        </authorList>
    </citation>
    <scope>NUCLEOTIDE SEQUENCE [LARGE SCALE GENOMIC DNA]</scope>
    <source>
        <strain evidence="1 2">SJW1-29</strain>
    </source>
</reference>
<dbReference type="EMBL" id="WHLY01000002">
    <property type="protein sequence ID" value="MPR33427.1"/>
    <property type="molecule type" value="Genomic_DNA"/>
</dbReference>
<comment type="caution">
    <text evidence="1">The sequence shown here is derived from an EMBL/GenBank/DDBJ whole genome shotgun (WGS) entry which is preliminary data.</text>
</comment>
<protein>
    <recommendedName>
        <fullName evidence="3">Glycosyltransferase family 1 protein</fullName>
    </recommendedName>
</protein>
<gene>
    <name evidence="1" type="ORF">GBK04_08640</name>
</gene>
<evidence type="ECO:0008006" key="3">
    <source>
        <dbReference type="Google" id="ProtNLM"/>
    </source>
</evidence>
<keyword evidence="2" id="KW-1185">Reference proteome</keyword>
<evidence type="ECO:0000313" key="2">
    <source>
        <dbReference type="Proteomes" id="UP000479293"/>
    </source>
</evidence>
<dbReference type="RefSeq" id="WP_152758664.1">
    <property type="nucleotide sequence ID" value="NZ_WHLY01000002.1"/>
</dbReference>
<dbReference type="Proteomes" id="UP000479293">
    <property type="component" value="Unassembled WGS sequence"/>
</dbReference>
<name>A0A7C9FC92_9BACT</name>
<dbReference type="AlphaFoldDB" id="A0A7C9FC92"/>
<organism evidence="1 2">
    <name type="scientific">Salmonirosea aquatica</name>
    <dbReference type="NCBI Taxonomy" id="2654236"/>
    <lineage>
        <taxon>Bacteria</taxon>
        <taxon>Pseudomonadati</taxon>
        <taxon>Bacteroidota</taxon>
        <taxon>Cytophagia</taxon>
        <taxon>Cytophagales</taxon>
        <taxon>Spirosomataceae</taxon>
        <taxon>Salmonirosea</taxon>
    </lineage>
</organism>
<accession>A0A7C9FC92</accession>
<sequence>MKIGVLAQYLDTRSDVREMLQILAKNHRLIVYLKASDSFRIAPILPTEVEVTVIPPTTSFLTKLLLIFWQYIYLVFGKIPRSRYNYYMVEHIRLSDRNMGHLARYTHAFLVGLSKYVPHFISYDTYLQGLAWLPKPLPLDSDIEVFFCNTQIYDDRLYAHILNQNKPVWTYVYSWDHPCKMKTFSTRTRYLVWNEGLREDLTQLQRVPLSQIILWGATQFSYVQAHLHRDGFQESPYPFPYVYLGFATGYDELVAQEVKYVVSIARVLAKVLPEWKLVVRPYPFQKQWNLYASLRDRDNVVFDDQFRTTSQSFSVEYDGVQDKLWKMQHARAFLHFGTTMGYEACYFDIPSCLMAFVPPHLDSLLHGFVHQYQNGKYLHQTDFPNVVINSEQLEPLFELIANSPEQLLKYNEKIRQLTPLRSLEAMSRELLMMFEPEVKSPSP</sequence>
<proteinExistence type="predicted"/>